<dbReference type="SUPFAM" id="SSF53850">
    <property type="entry name" value="Periplasmic binding protein-like II"/>
    <property type="match status" value="1"/>
</dbReference>
<comment type="caution">
    <text evidence="3">The sequence shown here is derived from an EMBL/GenBank/DDBJ whole genome shotgun (WGS) entry which is preliminary data.</text>
</comment>
<evidence type="ECO:0000313" key="3">
    <source>
        <dbReference type="EMBL" id="HIX60414.1"/>
    </source>
</evidence>
<gene>
    <name evidence="3" type="ORF">IAA45_11965</name>
</gene>
<feature type="region of interest" description="Disordered" evidence="1">
    <location>
        <begin position="24"/>
        <end position="55"/>
    </location>
</feature>
<accession>A0A9D2B4S1</accession>
<dbReference type="PANTHER" id="PTHR43649:SF14">
    <property type="entry name" value="BLR3389 PROTEIN"/>
    <property type="match status" value="1"/>
</dbReference>
<organism evidence="3 4">
    <name type="scientific">Candidatus Blautia gallistercoris</name>
    <dbReference type="NCBI Taxonomy" id="2838490"/>
    <lineage>
        <taxon>Bacteria</taxon>
        <taxon>Bacillati</taxon>
        <taxon>Bacillota</taxon>
        <taxon>Clostridia</taxon>
        <taxon>Lachnospirales</taxon>
        <taxon>Lachnospiraceae</taxon>
        <taxon>Blautia</taxon>
    </lineage>
</organism>
<evidence type="ECO:0000256" key="1">
    <source>
        <dbReference type="SAM" id="MobiDB-lite"/>
    </source>
</evidence>
<feature type="chain" id="PRO_5038789209" evidence="2">
    <location>
        <begin position="22"/>
        <end position="447"/>
    </location>
</feature>
<dbReference type="Proteomes" id="UP000886817">
    <property type="component" value="Unassembled WGS sequence"/>
</dbReference>
<keyword evidence="2" id="KW-0732">Signal</keyword>
<sequence length="447" mass="49110">MKRKLAALVLTAVMAAGTILSGCGGSSDNSTSAADQAGEEQESSDSASGTENGERTKITALLKGTESTEQFQVFDWLLSNFCEEKGLEYEIELVNDMQDYFTKLQMYINSNTLPDIFGCPNGTLSQACLDIDALVDVGAELERNGYADKLNGAVRDFLTDANDGNLYLFPQGLYCEYFMYRTDIFEEAGITETPTTWAEFQDACQKIADIGEIPVVVGGSDAWQLMRYLSFSPWRVGGSDFITGYQDGTDSFSENASAQHAVNLLADLGTKGYFEPGFASVDYTSACNLFFGGTGAIFYSGSGNIGLAEEMYDNGQLGFFPVPDVEGMDNMSTNVPVHAGFAEGFNKATYDETMQEFFDYMCENFSEACYTKANIFSPFNEELPEGLPQLYYDTQPMFAEAETAWTSWDDKLDSDVLTKIVDEQQKLAQGLTTPEEFIATCDTFVTE</sequence>
<dbReference type="InterPro" id="IPR006059">
    <property type="entry name" value="SBP"/>
</dbReference>
<evidence type="ECO:0000313" key="4">
    <source>
        <dbReference type="Proteomes" id="UP000886817"/>
    </source>
</evidence>
<dbReference type="PROSITE" id="PS51257">
    <property type="entry name" value="PROKAR_LIPOPROTEIN"/>
    <property type="match status" value="1"/>
</dbReference>
<protein>
    <submittedName>
        <fullName evidence="3">Extracellular solute-binding protein</fullName>
    </submittedName>
</protein>
<reference evidence="3" key="2">
    <citation type="submission" date="2021-04" db="EMBL/GenBank/DDBJ databases">
        <authorList>
            <person name="Gilroy R."/>
        </authorList>
    </citation>
    <scope>NUCLEOTIDE SEQUENCE</scope>
    <source>
        <strain evidence="3">ChiSjej1B19-8411</strain>
    </source>
</reference>
<name>A0A9D2B4S1_9FIRM</name>
<dbReference type="InterPro" id="IPR050490">
    <property type="entry name" value="Bact_solute-bd_prot1"/>
</dbReference>
<dbReference type="EMBL" id="DXEX01000252">
    <property type="protein sequence ID" value="HIX60414.1"/>
    <property type="molecule type" value="Genomic_DNA"/>
</dbReference>
<dbReference type="Pfam" id="PF01547">
    <property type="entry name" value="SBP_bac_1"/>
    <property type="match status" value="1"/>
</dbReference>
<dbReference type="Gene3D" id="3.40.190.10">
    <property type="entry name" value="Periplasmic binding protein-like II"/>
    <property type="match status" value="2"/>
</dbReference>
<reference evidence="3" key="1">
    <citation type="journal article" date="2021" name="PeerJ">
        <title>Extensive microbial diversity within the chicken gut microbiome revealed by metagenomics and culture.</title>
        <authorList>
            <person name="Gilroy R."/>
            <person name="Ravi A."/>
            <person name="Getino M."/>
            <person name="Pursley I."/>
            <person name="Horton D.L."/>
            <person name="Alikhan N.F."/>
            <person name="Baker D."/>
            <person name="Gharbi K."/>
            <person name="Hall N."/>
            <person name="Watson M."/>
            <person name="Adriaenssens E.M."/>
            <person name="Foster-Nyarko E."/>
            <person name="Jarju S."/>
            <person name="Secka A."/>
            <person name="Antonio M."/>
            <person name="Oren A."/>
            <person name="Chaudhuri R.R."/>
            <person name="La Ragione R."/>
            <person name="Hildebrand F."/>
            <person name="Pallen M.J."/>
        </authorList>
    </citation>
    <scope>NUCLEOTIDE SEQUENCE</scope>
    <source>
        <strain evidence="3">ChiSjej1B19-8411</strain>
    </source>
</reference>
<feature type="signal peptide" evidence="2">
    <location>
        <begin position="1"/>
        <end position="21"/>
    </location>
</feature>
<evidence type="ECO:0000256" key="2">
    <source>
        <dbReference type="SAM" id="SignalP"/>
    </source>
</evidence>
<dbReference type="PANTHER" id="PTHR43649">
    <property type="entry name" value="ARABINOSE-BINDING PROTEIN-RELATED"/>
    <property type="match status" value="1"/>
</dbReference>
<dbReference type="AlphaFoldDB" id="A0A9D2B4S1"/>
<proteinExistence type="predicted"/>